<evidence type="ECO:0000313" key="2">
    <source>
        <dbReference type="EMBL" id="OGI51682.1"/>
    </source>
</evidence>
<feature type="domain" description="Rhodanese" evidence="1">
    <location>
        <begin position="16"/>
        <end position="106"/>
    </location>
</feature>
<dbReference type="PANTHER" id="PTHR43031:SF1">
    <property type="entry name" value="PYRIDINE NUCLEOTIDE-DISULPHIDE OXIDOREDUCTASE"/>
    <property type="match status" value="1"/>
</dbReference>
<dbReference type="InterPro" id="IPR023695">
    <property type="entry name" value="Thiosulf_sulfurTrfase"/>
</dbReference>
<dbReference type="PROSITE" id="PS50206">
    <property type="entry name" value="RHODANESE_3"/>
    <property type="match status" value="1"/>
</dbReference>
<dbReference type="SMART" id="SM00450">
    <property type="entry name" value="RHOD"/>
    <property type="match status" value="1"/>
</dbReference>
<dbReference type="InterPro" id="IPR001763">
    <property type="entry name" value="Rhodanese-like_dom"/>
</dbReference>
<keyword evidence="2" id="KW-0808">Transferase</keyword>
<dbReference type="CDD" id="cd01444">
    <property type="entry name" value="GlpE_ST"/>
    <property type="match status" value="1"/>
</dbReference>
<dbReference type="PANTHER" id="PTHR43031">
    <property type="entry name" value="FAD-DEPENDENT OXIDOREDUCTASE"/>
    <property type="match status" value="1"/>
</dbReference>
<evidence type="ECO:0000313" key="3">
    <source>
        <dbReference type="Proteomes" id="UP000179037"/>
    </source>
</evidence>
<proteinExistence type="predicted"/>
<protein>
    <submittedName>
        <fullName evidence="2">Sulfurtransferase</fullName>
    </submittedName>
</protein>
<dbReference type="Pfam" id="PF00581">
    <property type="entry name" value="Rhodanese"/>
    <property type="match status" value="1"/>
</dbReference>
<dbReference type="GO" id="GO:0005737">
    <property type="term" value="C:cytoplasm"/>
    <property type="evidence" value="ECO:0007669"/>
    <property type="project" value="InterPro"/>
</dbReference>
<reference evidence="2 3" key="1">
    <citation type="journal article" date="2016" name="Nat. Commun.">
        <title>Thousands of microbial genomes shed light on interconnected biogeochemical processes in an aquifer system.</title>
        <authorList>
            <person name="Anantharaman K."/>
            <person name="Brown C.T."/>
            <person name="Hug L.A."/>
            <person name="Sharon I."/>
            <person name="Castelle C.J."/>
            <person name="Probst A.J."/>
            <person name="Thomas B.C."/>
            <person name="Singh A."/>
            <person name="Wilkins M.J."/>
            <person name="Karaoz U."/>
            <person name="Brodie E.L."/>
            <person name="Williams K.H."/>
            <person name="Hubbard S.S."/>
            <person name="Banfield J.F."/>
        </authorList>
    </citation>
    <scope>NUCLEOTIDE SEQUENCE [LARGE SCALE GENOMIC DNA]</scope>
</reference>
<gene>
    <name evidence="2" type="ORF">A3A87_00310</name>
</gene>
<dbReference type="GO" id="GO:0004792">
    <property type="term" value="F:thiosulfate-cyanide sulfurtransferase activity"/>
    <property type="evidence" value="ECO:0007669"/>
    <property type="project" value="InterPro"/>
</dbReference>
<dbReference type="Gene3D" id="3.40.250.10">
    <property type="entry name" value="Rhodanese-like domain"/>
    <property type="match status" value="1"/>
</dbReference>
<sequence length="107" mass="11846">MNRTISPDDLKQLLYLRKNVLVLDVRRKSDYQTDSQKISGAAWLDPDKLAQWSTALPLDRDIVVYCARGGSVSNSVVDQLQAKGVKARYIEGGFEAWKSSGGETASK</sequence>
<name>A0A1F6U2X3_9PROT</name>
<organism evidence="2 3">
    <name type="scientific">Candidatus Muproteobacteria bacterium RIFCSPLOWO2_01_FULL_60_18</name>
    <dbReference type="NCBI Taxonomy" id="1817768"/>
    <lineage>
        <taxon>Bacteria</taxon>
        <taxon>Pseudomonadati</taxon>
        <taxon>Pseudomonadota</taxon>
        <taxon>Candidatus Muproteobacteria</taxon>
    </lineage>
</organism>
<dbReference type="InterPro" id="IPR036873">
    <property type="entry name" value="Rhodanese-like_dom_sf"/>
</dbReference>
<accession>A0A1F6U2X3</accession>
<dbReference type="STRING" id="1817768.A3A87_00310"/>
<dbReference type="SUPFAM" id="SSF52821">
    <property type="entry name" value="Rhodanese/Cell cycle control phosphatase"/>
    <property type="match status" value="1"/>
</dbReference>
<dbReference type="Proteomes" id="UP000179037">
    <property type="component" value="Unassembled WGS sequence"/>
</dbReference>
<evidence type="ECO:0000259" key="1">
    <source>
        <dbReference type="PROSITE" id="PS50206"/>
    </source>
</evidence>
<dbReference type="EMBL" id="MFTC01000035">
    <property type="protein sequence ID" value="OGI51682.1"/>
    <property type="molecule type" value="Genomic_DNA"/>
</dbReference>
<dbReference type="AlphaFoldDB" id="A0A1F6U2X3"/>
<comment type="caution">
    <text evidence="2">The sequence shown here is derived from an EMBL/GenBank/DDBJ whole genome shotgun (WGS) entry which is preliminary data.</text>
</comment>
<dbReference type="InterPro" id="IPR050229">
    <property type="entry name" value="GlpE_sulfurtransferase"/>
</dbReference>